<dbReference type="NCBIfam" id="TIGR01670">
    <property type="entry name" value="KdsC-phosphatas"/>
    <property type="match status" value="1"/>
</dbReference>
<evidence type="ECO:0000256" key="3">
    <source>
        <dbReference type="ARBA" id="ARBA00011881"/>
    </source>
</evidence>
<keyword evidence="6 7" id="KW-0460">Magnesium</keyword>
<dbReference type="EMBL" id="VLLE01000002">
    <property type="protein sequence ID" value="TWI85105.1"/>
    <property type="molecule type" value="Genomic_DNA"/>
</dbReference>
<organism evidence="8 9">
    <name type="scientific">Lacibacter cauensis</name>
    <dbReference type="NCBI Taxonomy" id="510947"/>
    <lineage>
        <taxon>Bacteria</taxon>
        <taxon>Pseudomonadati</taxon>
        <taxon>Bacteroidota</taxon>
        <taxon>Chitinophagia</taxon>
        <taxon>Chitinophagales</taxon>
        <taxon>Chitinophagaceae</taxon>
        <taxon>Lacibacter</taxon>
    </lineage>
</organism>
<evidence type="ECO:0000256" key="5">
    <source>
        <dbReference type="ARBA" id="ARBA00022801"/>
    </source>
</evidence>
<keyword evidence="9" id="KW-1185">Reference proteome</keyword>
<protein>
    <submittedName>
        <fullName evidence="8">3-deoxy-D-manno-octulosonate 8-phosphate phosphatase (KDO 8-P phosphatase)</fullName>
    </submittedName>
</protein>
<dbReference type="AlphaFoldDB" id="A0A562SUY3"/>
<dbReference type="GO" id="GO:0046872">
    <property type="term" value="F:metal ion binding"/>
    <property type="evidence" value="ECO:0007669"/>
    <property type="project" value="UniProtKB-KW"/>
</dbReference>
<reference evidence="8 9" key="1">
    <citation type="journal article" date="2015" name="Stand. Genomic Sci.">
        <title>Genomic Encyclopedia of Bacterial and Archaeal Type Strains, Phase III: the genomes of soil and plant-associated and newly described type strains.</title>
        <authorList>
            <person name="Whitman W.B."/>
            <person name="Woyke T."/>
            <person name="Klenk H.P."/>
            <person name="Zhou Y."/>
            <person name="Lilburn T.G."/>
            <person name="Beck B.J."/>
            <person name="De Vos P."/>
            <person name="Vandamme P."/>
            <person name="Eisen J.A."/>
            <person name="Garrity G."/>
            <person name="Hugenholtz P."/>
            <person name="Kyrpides N.C."/>
        </authorList>
    </citation>
    <scope>NUCLEOTIDE SEQUENCE [LARGE SCALE GENOMIC DNA]</scope>
    <source>
        <strain evidence="8 9">CGMCC 1.7271</strain>
    </source>
</reference>
<dbReference type="InterPro" id="IPR010023">
    <property type="entry name" value="KdsC_fam"/>
</dbReference>
<dbReference type="SFLD" id="SFLDG01136">
    <property type="entry name" value="C1.6:_Phosphoserine_Phosphatas"/>
    <property type="match status" value="1"/>
</dbReference>
<evidence type="ECO:0000256" key="2">
    <source>
        <dbReference type="ARBA" id="ARBA00005893"/>
    </source>
</evidence>
<dbReference type="PANTHER" id="PTHR21485:SF3">
    <property type="entry name" value="N-ACYLNEURAMINATE CYTIDYLYLTRANSFERASE"/>
    <property type="match status" value="1"/>
</dbReference>
<dbReference type="FunFam" id="3.40.50.1000:FF:000029">
    <property type="entry name" value="3-deoxy-D-manno-octulosonate 8-phosphate phosphatase KdsC"/>
    <property type="match status" value="1"/>
</dbReference>
<dbReference type="GO" id="GO:0016788">
    <property type="term" value="F:hydrolase activity, acting on ester bonds"/>
    <property type="evidence" value="ECO:0007669"/>
    <property type="project" value="InterPro"/>
</dbReference>
<dbReference type="PANTHER" id="PTHR21485">
    <property type="entry name" value="HAD SUPERFAMILY MEMBERS CMAS AND KDSC"/>
    <property type="match status" value="1"/>
</dbReference>
<feature type="binding site" evidence="7">
    <location>
        <position position="109"/>
    </location>
    <ligand>
        <name>Mg(2+)</name>
        <dbReference type="ChEBI" id="CHEBI:18420"/>
    </ligand>
</feature>
<keyword evidence="5" id="KW-0378">Hydrolase</keyword>
<evidence type="ECO:0000256" key="1">
    <source>
        <dbReference type="ARBA" id="ARBA00001946"/>
    </source>
</evidence>
<name>A0A562SUY3_9BACT</name>
<comment type="similarity">
    <text evidence="2">Belongs to the KdsC family.</text>
</comment>
<comment type="caution">
    <text evidence="8">The sequence shown here is derived from an EMBL/GenBank/DDBJ whole genome shotgun (WGS) entry which is preliminary data.</text>
</comment>
<dbReference type="Pfam" id="PF08282">
    <property type="entry name" value="Hydrolase_3"/>
    <property type="match status" value="1"/>
</dbReference>
<evidence type="ECO:0000256" key="6">
    <source>
        <dbReference type="ARBA" id="ARBA00022842"/>
    </source>
</evidence>
<dbReference type="SFLD" id="SFLDS00003">
    <property type="entry name" value="Haloacid_Dehalogenase"/>
    <property type="match status" value="1"/>
</dbReference>
<keyword evidence="4 7" id="KW-0479">Metal-binding</keyword>
<dbReference type="InterPro" id="IPR050793">
    <property type="entry name" value="CMP-NeuNAc_synthase"/>
</dbReference>
<feature type="binding site" evidence="7">
    <location>
        <position position="16"/>
    </location>
    <ligand>
        <name>Mg(2+)</name>
        <dbReference type="ChEBI" id="CHEBI:18420"/>
    </ligand>
</feature>
<sequence length="174" mass="19296">MNLLERFARINTFVFDMDGVLTDGSLIIMPGNEHIRTMNIKDGYALQLAVKKGYNVAIISGSISKPCAERFEYLGIRNVFMKVKDKEEVLAQFLLANHLQWEETLFMGDDIPDLEVMKLVGLSACPADAVPEIKAVSTFISSIDGGKGCVREVIEKVLKLNNDWVVDAQSVSAK</sequence>
<evidence type="ECO:0000256" key="7">
    <source>
        <dbReference type="PIRSR" id="PIRSR006118-2"/>
    </source>
</evidence>
<dbReference type="SFLD" id="SFLDG01138">
    <property type="entry name" value="C1.6.2:_Deoxy-d-mannose-octulo"/>
    <property type="match status" value="1"/>
</dbReference>
<comment type="cofactor">
    <cofactor evidence="1 7">
        <name>Mg(2+)</name>
        <dbReference type="ChEBI" id="CHEBI:18420"/>
    </cofactor>
</comment>
<dbReference type="InterPro" id="IPR036412">
    <property type="entry name" value="HAD-like_sf"/>
</dbReference>
<dbReference type="Proteomes" id="UP000316167">
    <property type="component" value="Unassembled WGS sequence"/>
</dbReference>
<comment type="subunit">
    <text evidence="3">Homotetramer.</text>
</comment>
<evidence type="ECO:0000256" key="4">
    <source>
        <dbReference type="ARBA" id="ARBA00022723"/>
    </source>
</evidence>
<evidence type="ECO:0000313" key="8">
    <source>
        <dbReference type="EMBL" id="TWI85105.1"/>
    </source>
</evidence>
<proteinExistence type="inferred from homology"/>
<dbReference type="SUPFAM" id="SSF56784">
    <property type="entry name" value="HAD-like"/>
    <property type="match status" value="1"/>
</dbReference>
<dbReference type="Gene3D" id="3.40.50.1000">
    <property type="entry name" value="HAD superfamily/HAD-like"/>
    <property type="match status" value="1"/>
</dbReference>
<dbReference type="OrthoDB" id="9805604at2"/>
<dbReference type="RefSeq" id="WP_144883719.1">
    <property type="nucleotide sequence ID" value="NZ_VLLE01000002.1"/>
</dbReference>
<dbReference type="GO" id="GO:0008781">
    <property type="term" value="F:N-acylneuraminate cytidylyltransferase activity"/>
    <property type="evidence" value="ECO:0007669"/>
    <property type="project" value="TreeGrafter"/>
</dbReference>
<accession>A0A562SUY3</accession>
<gene>
    <name evidence="8" type="ORF">IQ13_0261</name>
</gene>
<dbReference type="InterPro" id="IPR023214">
    <property type="entry name" value="HAD_sf"/>
</dbReference>
<feature type="binding site" evidence="7">
    <location>
        <position position="18"/>
    </location>
    <ligand>
        <name>substrate</name>
    </ligand>
</feature>
<evidence type="ECO:0000313" key="9">
    <source>
        <dbReference type="Proteomes" id="UP000316167"/>
    </source>
</evidence>
<dbReference type="PIRSF" id="PIRSF006118">
    <property type="entry name" value="KDO8-P_Ptase"/>
    <property type="match status" value="1"/>
</dbReference>